<dbReference type="Proteomes" id="UP000242444">
    <property type="component" value="Unassembled WGS sequence"/>
</dbReference>
<evidence type="ECO:0008006" key="3">
    <source>
        <dbReference type="Google" id="ProtNLM"/>
    </source>
</evidence>
<dbReference type="InParanoid" id="A0A263D2A2"/>
<protein>
    <recommendedName>
        <fullName evidence="3">PE domain-containing protein</fullName>
    </recommendedName>
</protein>
<evidence type="ECO:0000313" key="1">
    <source>
        <dbReference type="EMBL" id="OZM72208.1"/>
    </source>
</evidence>
<organism evidence="1 2">
    <name type="scientific">Amycolatopsis antarctica</name>
    <dbReference type="NCBI Taxonomy" id="1854586"/>
    <lineage>
        <taxon>Bacteria</taxon>
        <taxon>Bacillati</taxon>
        <taxon>Actinomycetota</taxon>
        <taxon>Actinomycetes</taxon>
        <taxon>Pseudonocardiales</taxon>
        <taxon>Pseudonocardiaceae</taxon>
        <taxon>Amycolatopsis</taxon>
    </lineage>
</organism>
<keyword evidence="2" id="KW-1185">Reference proteome</keyword>
<dbReference type="OrthoDB" id="3691621at2"/>
<gene>
    <name evidence="1" type="ORF">CFN78_16950</name>
</gene>
<dbReference type="AlphaFoldDB" id="A0A263D2A2"/>
<accession>A0A263D2A2</accession>
<sequence length="109" mass="11459">MGDGFYAEPEGLKKMARSEMADLIAAVDLSRSELASTLSDDDNTFDGSGAVDGPAAEWTSARDLLLRVLEDNAENLTLARRALVEIADRYVAADEAAASGLRRAAGAPS</sequence>
<proteinExistence type="predicted"/>
<reference evidence="1 2" key="1">
    <citation type="submission" date="2017-07" db="EMBL/GenBank/DDBJ databases">
        <title>Amycolatopsis antarcticus sp. nov., isolated from the surface of an Antarcticus brown macroalga.</title>
        <authorList>
            <person name="Wang J."/>
            <person name="Leiva S."/>
            <person name="Huang J."/>
            <person name="Huang Y."/>
        </authorList>
    </citation>
    <scope>NUCLEOTIDE SEQUENCE [LARGE SCALE GENOMIC DNA]</scope>
    <source>
        <strain evidence="1 2">AU-G6</strain>
    </source>
</reference>
<dbReference type="EMBL" id="NKYE01000009">
    <property type="protein sequence ID" value="OZM72208.1"/>
    <property type="molecule type" value="Genomic_DNA"/>
</dbReference>
<dbReference type="RefSeq" id="WP_094863778.1">
    <property type="nucleotide sequence ID" value="NZ_NKYE01000009.1"/>
</dbReference>
<comment type="caution">
    <text evidence="1">The sequence shown here is derived from an EMBL/GenBank/DDBJ whole genome shotgun (WGS) entry which is preliminary data.</text>
</comment>
<name>A0A263D2A2_9PSEU</name>
<evidence type="ECO:0000313" key="2">
    <source>
        <dbReference type="Proteomes" id="UP000242444"/>
    </source>
</evidence>